<dbReference type="PANTHER" id="PTHR30514:SF1">
    <property type="entry name" value="HTH-TYPE TRANSCRIPTIONAL REGULATOR HEXR-RELATED"/>
    <property type="match status" value="1"/>
</dbReference>
<dbReference type="PROSITE" id="PS51071">
    <property type="entry name" value="HTH_RPIR"/>
    <property type="match status" value="1"/>
</dbReference>
<keyword evidence="1" id="KW-0805">Transcription regulation</keyword>
<dbReference type="InterPro" id="IPR036388">
    <property type="entry name" value="WH-like_DNA-bd_sf"/>
</dbReference>
<feature type="domain" description="SIS" evidence="5">
    <location>
        <begin position="125"/>
        <end position="266"/>
    </location>
</feature>
<dbReference type="EMBL" id="JBCITK010000001">
    <property type="protein sequence ID" value="MEN0644432.1"/>
    <property type="molecule type" value="Genomic_DNA"/>
</dbReference>
<dbReference type="Pfam" id="PF01418">
    <property type="entry name" value="HTH_6"/>
    <property type="match status" value="1"/>
</dbReference>
<proteinExistence type="predicted"/>
<evidence type="ECO:0000313" key="7">
    <source>
        <dbReference type="Proteomes" id="UP001418796"/>
    </source>
</evidence>
<dbReference type="CDD" id="cd05013">
    <property type="entry name" value="SIS_RpiR"/>
    <property type="match status" value="1"/>
</dbReference>
<dbReference type="SUPFAM" id="SSF53697">
    <property type="entry name" value="SIS domain"/>
    <property type="match status" value="1"/>
</dbReference>
<evidence type="ECO:0000313" key="6">
    <source>
        <dbReference type="EMBL" id="MEN0644432.1"/>
    </source>
</evidence>
<dbReference type="InterPro" id="IPR001347">
    <property type="entry name" value="SIS_dom"/>
</dbReference>
<evidence type="ECO:0000259" key="4">
    <source>
        <dbReference type="PROSITE" id="PS51071"/>
    </source>
</evidence>
<dbReference type="Proteomes" id="UP001418796">
    <property type="component" value="Unassembled WGS sequence"/>
</dbReference>
<feature type="domain" description="HTH rpiR-type" evidence="4">
    <location>
        <begin position="1"/>
        <end position="76"/>
    </location>
</feature>
<dbReference type="InterPro" id="IPR009057">
    <property type="entry name" value="Homeodomain-like_sf"/>
</dbReference>
<dbReference type="Pfam" id="PF01380">
    <property type="entry name" value="SIS"/>
    <property type="match status" value="1"/>
</dbReference>
<dbReference type="SUPFAM" id="SSF46689">
    <property type="entry name" value="Homeodomain-like"/>
    <property type="match status" value="1"/>
</dbReference>
<dbReference type="RefSeq" id="WP_343131129.1">
    <property type="nucleotide sequence ID" value="NZ_JBCITK010000001.1"/>
</dbReference>
<evidence type="ECO:0000256" key="3">
    <source>
        <dbReference type="ARBA" id="ARBA00023163"/>
    </source>
</evidence>
<keyword evidence="7" id="KW-1185">Reference proteome</keyword>
<dbReference type="InterPro" id="IPR035472">
    <property type="entry name" value="RpiR-like_SIS"/>
</dbReference>
<keyword evidence="2" id="KW-0238">DNA-binding</keyword>
<dbReference type="PANTHER" id="PTHR30514">
    <property type="entry name" value="GLUCOKINASE"/>
    <property type="match status" value="1"/>
</dbReference>
<dbReference type="InterPro" id="IPR047640">
    <property type="entry name" value="RpiR-like"/>
</dbReference>
<gene>
    <name evidence="6" type="ORF">MKY91_14870</name>
</gene>
<reference evidence="6 7" key="1">
    <citation type="submission" date="2024-03" db="EMBL/GenBank/DDBJ databases">
        <title>Bacilli Hybrid Assemblies.</title>
        <authorList>
            <person name="Kovac J."/>
        </authorList>
    </citation>
    <scope>NUCLEOTIDE SEQUENCE [LARGE SCALE GENOMIC DNA]</scope>
    <source>
        <strain evidence="6 7">FSL R7-0666</strain>
    </source>
</reference>
<organism evidence="6 7">
    <name type="scientific">Alkalicoccobacillus gibsonii</name>
    <dbReference type="NCBI Taxonomy" id="79881"/>
    <lineage>
        <taxon>Bacteria</taxon>
        <taxon>Bacillati</taxon>
        <taxon>Bacillota</taxon>
        <taxon>Bacilli</taxon>
        <taxon>Bacillales</taxon>
        <taxon>Bacillaceae</taxon>
        <taxon>Alkalicoccobacillus</taxon>
    </lineage>
</organism>
<keyword evidence="3" id="KW-0804">Transcription</keyword>
<dbReference type="PROSITE" id="PS51464">
    <property type="entry name" value="SIS"/>
    <property type="match status" value="1"/>
</dbReference>
<dbReference type="Gene3D" id="1.10.10.10">
    <property type="entry name" value="Winged helix-like DNA-binding domain superfamily/Winged helix DNA-binding domain"/>
    <property type="match status" value="1"/>
</dbReference>
<name>A0ABU9VLC7_9BACI</name>
<comment type="caution">
    <text evidence="6">The sequence shown here is derived from an EMBL/GenBank/DDBJ whole genome shotgun (WGS) entry which is preliminary data.</text>
</comment>
<accession>A0ABU9VLC7</accession>
<dbReference type="InterPro" id="IPR000281">
    <property type="entry name" value="HTH_RpiR"/>
</dbReference>
<evidence type="ECO:0000259" key="5">
    <source>
        <dbReference type="PROSITE" id="PS51464"/>
    </source>
</evidence>
<evidence type="ECO:0000256" key="2">
    <source>
        <dbReference type="ARBA" id="ARBA00023125"/>
    </source>
</evidence>
<dbReference type="Gene3D" id="3.40.50.10490">
    <property type="entry name" value="Glucose-6-phosphate isomerase like protein, domain 1"/>
    <property type="match status" value="1"/>
</dbReference>
<protein>
    <submittedName>
        <fullName evidence="6">MurR/RpiR family transcriptional regulator</fullName>
    </submittedName>
</protein>
<dbReference type="InterPro" id="IPR046348">
    <property type="entry name" value="SIS_dom_sf"/>
</dbReference>
<sequence length="285" mass="32792">MRVLDQLEEKEGFTTNEKSIAEYVISEKENVLYLTIQELAQKTYTSHSAIIRFVQKLGLAGYKEFTIKLAQELQEVNNQEKKTNPNYPFTPDEQPIEIAKELANLMSYVVEKTYHFLEDDTLENVSHLINNSERIFIYALGDSQIRAKSFQNKMIKINKYVVIATELSEWSYHSTNLTPSDCAIFLSYHVKSKELIREASYLAQKNVPILSITAASNNELTSQSTHIILVPNEEDKFSKIGTFSSQISFEYVLNTIYSCIYKLDYDRYKQSLIDAARSVSGEKKE</sequence>
<evidence type="ECO:0000256" key="1">
    <source>
        <dbReference type="ARBA" id="ARBA00023015"/>
    </source>
</evidence>